<dbReference type="InterPro" id="IPR029063">
    <property type="entry name" value="SAM-dependent_MTases_sf"/>
</dbReference>
<dbReference type="Proteomes" id="UP001642464">
    <property type="component" value="Unassembled WGS sequence"/>
</dbReference>
<feature type="region of interest" description="Disordered" evidence="8">
    <location>
        <begin position="395"/>
        <end position="419"/>
    </location>
</feature>
<comment type="caution">
    <text evidence="9">The sequence shown here is derived from an EMBL/GenBank/DDBJ whole genome shotgun (WGS) entry which is preliminary data.</text>
</comment>
<organism evidence="9 10">
    <name type="scientific">Durusdinium trenchii</name>
    <dbReference type="NCBI Taxonomy" id="1381693"/>
    <lineage>
        <taxon>Eukaryota</taxon>
        <taxon>Sar</taxon>
        <taxon>Alveolata</taxon>
        <taxon>Dinophyceae</taxon>
        <taxon>Suessiales</taxon>
        <taxon>Symbiodiniaceae</taxon>
        <taxon>Durusdinium</taxon>
    </lineage>
</organism>
<comment type="similarity">
    <text evidence="2">Belongs to the methyltransferase superfamily. Trimethylguanosine synthase family.</text>
</comment>
<name>A0ABP0HTH5_9DINO</name>
<dbReference type="PANTHER" id="PTHR14741:SF32">
    <property type="entry name" value="TRIMETHYLGUANOSINE SYNTHASE"/>
    <property type="match status" value="1"/>
</dbReference>
<evidence type="ECO:0000313" key="10">
    <source>
        <dbReference type="Proteomes" id="UP001642464"/>
    </source>
</evidence>
<comment type="catalytic activity">
    <reaction evidence="4">
        <text>a 5'-end (N(7)-methyl 5'-triphosphoguanosine)-ribonucleoside in snoRNA + S-adenosyl-L-methionine = a 5'-end (N(2),N(7)-dimethyl 5'-triphosphoguanosine)-ribonucleoside in snoRNA + S-adenosyl-L-homocysteine + H(+)</text>
        <dbReference type="Rhea" id="RHEA:78475"/>
        <dbReference type="Rhea" id="RHEA-COMP:19086"/>
        <dbReference type="Rhea" id="RHEA-COMP:19088"/>
        <dbReference type="ChEBI" id="CHEBI:15378"/>
        <dbReference type="ChEBI" id="CHEBI:57856"/>
        <dbReference type="ChEBI" id="CHEBI:59789"/>
        <dbReference type="ChEBI" id="CHEBI:156461"/>
        <dbReference type="ChEBI" id="CHEBI:172880"/>
    </reaction>
    <physiologicalReaction direction="left-to-right" evidence="4">
        <dbReference type="Rhea" id="RHEA:78476"/>
    </physiologicalReaction>
</comment>
<protein>
    <recommendedName>
        <fullName evidence="1">Trimethylguanosine synthase</fullName>
    </recommendedName>
    <alternativeName>
        <fullName evidence="7">Cap-specific guanine-N(2) methyltransferase</fullName>
    </alternativeName>
</protein>
<dbReference type="SUPFAM" id="SSF53335">
    <property type="entry name" value="S-adenosyl-L-methionine-dependent methyltransferases"/>
    <property type="match status" value="1"/>
</dbReference>
<evidence type="ECO:0000256" key="5">
    <source>
        <dbReference type="ARBA" id="ARBA00048763"/>
    </source>
</evidence>
<evidence type="ECO:0000256" key="8">
    <source>
        <dbReference type="SAM" id="MobiDB-lite"/>
    </source>
</evidence>
<evidence type="ECO:0000256" key="3">
    <source>
        <dbReference type="ARBA" id="ARBA00047418"/>
    </source>
</evidence>
<proteinExistence type="inferred from homology"/>
<evidence type="ECO:0000256" key="7">
    <source>
        <dbReference type="ARBA" id="ARBA00049790"/>
    </source>
</evidence>
<evidence type="ECO:0000256" key="6">
    <source>
        <dbReference type="ARBA" id="ARBA00049075"/>
    </source>
</evidence>
<dbReference type="Pfam" id="PF09445">
    <property type="entry name" value="Methyltransf_15"/>
    <property type="match status" value="1"/>
</dbReference>
<comment type="catalytic activity">
    <reaction evidence="6">
        <text>a 5'-end (N(7)-methyl 5'-triphosphoguanosine)-ribonucleoside in snRNA + S-adenosyl-L-methionine = a 5'-end (N(2),N(7)-dimethyl 5'-triphosphoguanosine)-ribonucleoside in snRNA + S-adenosyl-L-homocysteine + H(+)</text>
        <dbReference type="Rhea" id="RHEA:78471"/>
        <dbReference type="Rhea" id="RHEA-COMP:19085"/>
        <dbReference type="Rhea" id="RHEA-COMP:19087"/>
        <dbReference type="ChEBI" id="CHEBI:15378"/>
        <dbReference type="ChEBI" id="CHEBI:57856"/>
        <dbReference type="ChEBI" id="CHEBI:59789"/>
        <dbReference type="ChEBI" id="CHEBI:156461"/>
        <dbReference type="ChEBI" id="CHEBI:172880"/>
    </reaction>
    <physiologicalReaction direction="left-to-right" evidence="6">
        <dbReference type="Rhea" id="RHEA:78472"/>
    </physiologicalReaction>
</comment>
<evidence type="ECO:0000256" key="2">
    <source>
        <dbReference type="ARBA" id="ARBA00025783"/>
    </source>
</evidence>
<dbReference type="InterPro" id="IPR019012">
    <property type="entry name" value="RNA_cap_Gua-N2-MeTrfase"/>
</dbReference>
<dbReference type="EMBL" id="CAXAMM010001803">
    <property type="protein sequence ID" value="CAK8993491.1"/>
    <property type="molecule type" value="Genomic_DNA"/>
</dbReference>
<evidence type="ECO:0000256" key="1">
    <source>
        <dbReference type="ARBA" id="ARBA00018517"/>
    </source>
</evidence>
<gene>
    <name evidence="9" type="ORF">SCF082_LOCUS3526</name>
</gene>
<comment type="catalytic activity">
    <reaction evidence="3">
        <text>a 5'-end (N(2),N(7)-dimethyl 5'-triphosphoguanosine)-ribonucleoside in snoRNA + S-adenosyl-L-methionine = a 5'-end (N(2),N(2),N(7)-trimethyl 5'-triphosphoguanosine)-ribonucleoside in snoRNA + S-adenosyl-L-homocysteine + H(+)</text>
        <dbReference type="Rhea" id="RHEA:78507"/>
        <dbReference type="Rhea" id="RHEA-COMP:19088"/>
        <dbReference type="Rhea" id="RHEA-COMP:19090"/>
        <dbReference type="ChEBI" id="CHEBI:15378"/>
        <dbReference type="ChEBI" id="CHEBI:57856"/>
        <dbReference type="ChEBI" id="CHEBI:59789"/>
        <dbReference type="ChEBI" id="CHEBI:167623"/>
        <dbReference type="ChEBI" id="CHEBI:172880"/>
    </reaction>
    <physiologicalReaction direction="left-to-right" evidence="3">
        <dbReference type="Rhea" id="RHEA:78508"/>
    </physiologicalReaction>
</comment>
<keyword evidence="10" id="KW-1185">Reference proteome</keyword>
<accession>A0ABP0HTH5</accession>
<sequence>MEPEHCRNELNALVCDFVERLCLKASCAALQPPLLAEKLPLGLSVAAPKRTAASLRWLLRGERPANAPCDPSEQEEAGLAVVDLCALLVSETVLVHYTPRPKGITPPPIQQSGEEAIDEKYWKRRYNYFARFDEGIRMDPGAWFEVTPESVARHIADRFQYDTVVDGTCGVGGNAIQFAMTSRSVVAVDTDAQRLADARHNARIYGVADRIRFVHDDFVKFADNYTGAPVDAVFLSPPWGGPGHLDCPHFSLRDVQVPDIMQLFAAAAKLCPRVALYLPRHTDLHEVAILAAQHGFPAVEVEKVFFQHPTPHLKLVVVYFSSDVAQQGIPKSITQKSVGRDRAQRLMQSKASVPELLSASAAGVLLRAVYCRSYLGRFVVSLALRLEEGESVTGRTCKAPHRGQGQPRQRLRSGGKGSCSNPVEIQRATAQNLCEAFGTTAVESDALVSARELLAEVPLTNALTLAKNAVQASGEDFGKLSSQLSAHDMHKSTSIVRQTCLSRFRHSSWCTSAEQCSTTVLINLGPFA</sequence>
<dbReference type="CDD" id="cd02440">
    <property type="entry name" value="AdoMet_MTases"/>
    <property type="match status" value="1"/>
</dbReference>
<reference evidence="9 10" key="1">
    <citation type="submission" date="2024-02" db="EMBL/GenBank/DDBJ databases">
        <authorList>
            <person name="Chen Y."/>
            <person name="Shah S."/>
            <person name="Dougan E. K."/>
            <person name="Thang M."/>
            <person name="Chan C."/>
        </authorList>
    </citation>
    <scope>NUCLEOTIDE SEQUENCE [LARGE SCALE GENOMIC DNA]</scope>
</reference>
<evidence type="ECO:0000256" key="4">
    <source>
        <dbReference type="ARBA" id="ARBA00048740"/>
    </source>
</evidence>
<dbReference type="PANTHER" id="PTHR14741">
    <property type="entry name" value="S-ADENOSYLMETHIONINE-DEPENDENT METHYLTRANSFERASE RELATED"/>
    <property type="match status" value="1"/>
</dbReference>
<dbReference type="Gene3D" id="3.40.50.150">
    <property type="entry name" value="Vaccinia Virus protein VP39"/>
    <property type="match status" value="1"/>
</dbReference>
<evidence type="ECO:0000313" key="9">
    <source>
        <dbReference type="EMBL" id="CAK8993491.1"/>
    </source>
</evidence>
<comment type="catalytic activity">
    <reaction evidence="5">
        <text>a 5'-end (N(2),N(7)-dimethyl 5'-triphosphoguanosine)-ribonucleoside in snRNA + S-adenosyl-L-methionine = a 5'-end (N(2),N(2),N(7)-trimethyl 5'-triphosphoguanosine)-ribonucleoside in snRNA + S-adenosyl-L-homocysteine + H(+)</text>
        <dbReference type="Rhea" id="RHEA:78479"/>
        <dbReference type="Rhea" id="RHEA-COMP:19087"/>
        <dbReference type="Rhea" id="RHEA-COMP:19089"/>
        <dbReference type="ChEBI" id="CHEBI:15378"/>
        <dbReference type="ChEBI" id="CHEBI:57856"/>
        <dbReference type="ChEBI" id="CHEBI:59789"/>
        <dbReference type="ChEBI" id="CHEBI:167623"/>
        <dbReference type="ChEBI" id="CHEBI:172880"/>
    </reaction>
    <physiologicalReaction direction="left-to-right" evidence="5">
        <dbReference type="Rhea" id="RHEA:78480"/>
    </physiologicalReaction>
</comment>